<feature type="compositionally biased region" description="Polar residues" evidence="1">
    <location>
        <begin position="31"/>
        <end position="43"/>
    </location>
</feature>
<organism evidence="4 5">
    <name type="scientific">Carbonactinospora thermoautotrophica</name>
    <dbReference type="NCBI Taxonomy" id="1469144"/>
    <lineage>
        <taxon>Bacteria</taxon>
        <taxon>Bacillati</taxon>
        <taxon>Actinomycetota</taxon>
        <taxon>Actinomycetes</taxon>
        <taxon>Kitasatosporales</taxon>
        <taxon>Carbonactinosporaceae</taxon>
        <taxon>Carbonactinospora</taxon>
    </lineage>
</organism>
<dbReference type="InterPro" id="IPR002509">
    <property type="entry name" value="NODB_dom"/>
</dbReference>
<dbReference type="OrthoDB" id="3521160at2"/>
<dbReference type="PROSITE" id="PS51677">
    <property type="entry name" value="NODB"/>
    <property type="match status" value="1"/>
</dbReference>
<dbReference type="InterPro" id="IPR050248">
    <property type="entry name" value="Polysacc_deacetylase_ArnD"/>
</dbReference>
<name>A0A132MMZ3_9ACTN</name>
<accession>A0A132MMZ3</accession>
<reference evidence="5" key="1">
    <citation type="submission" date="2015-04" db="EMBL/GenBank/DDBJ databases">
        <title>Physiological reanalysis, assessment of diazotrophy, and genome sequences of multiple isolates of Streptomyces thermoautotrophicus.</title>
        <authorList>
            <person name="MacKellar D.C."/>
            <person name="Lieber L."/>
            <person name="Norman J."/>
            <person name="Bolger A."/>
            <person name="Tobin C."/>
            <person name="Murray J.W."/>
            <person name="Chang R."/>
            <person name="Ford T."/>
            <person name="Nguyen P.Q."/>
            <person name="Woodward J."/>
            <person name="Permingeat H."/>
            <person name="Joshi N.S."/>
            <person name="Silver P.A."/>
            <person name="Usadel B."/>
            <person name="Rutherford A.W."/>
            <person name="Friesen M."/>
            <person name="Prell J."/>
        </authorList>
    </citation>
    <scope>NUCLEOTIDE SEQUENCE [LARGE SCALE GENOMIC DNA]</scope>
    <source>
        <strain evidence="5">H1</strain>
    </source>
</reference>
<dbReference type="Pfam" id="PF01522">
    <property type="entry name" value="Polysacc_deac_1"/>
    <property type="match status" value="1"/>
</dbReference>
<dbReference type="STRING" id="1469144.LI90_860"/>
<dbReference type="AlphaFoldDB" id="A0A132MMZ3"/>
<keyword evidence="5" id="KW-1185">Reference proteome</keyword>
<dbReference type="PANTHER" id="PTHR10587:SF137">
    <property type="entry name" value="4-DEOXY-4-FORMAMIDO-L-ARABINOSE-PHOSPHOUNDECAPRENOL DEFORMYLASE ARND-RELATED"/>
    <property type="match status" value="1"/>
</dbReference>
<feature type="region of interest" description="Disordered" evidence="1">
    <location>
        <begin position="31"/>
        <end position="50"/>
    </location>
</feature>
<sequence>MPTRSRIPVLAASLLAALALGGVQHPALTHSAASAATRPTTDTGPLPVASGEPDAKIVYLTFDDGPHPRWTPQILQVLDQYRAHATFFVIGQQADRYGALVRREHAAGHGIGNHTWSHRPLQGVSYARFRQEVLRTQQVLGPLGSHCLRPPYGAMDSHTRQYAESLGFQVVLWTIDTRDWQRPGASVIVQSVLSRVRPRSIIVFHDAGGDRAQTVAALRTILPRLRAAGYEMVPICR</sequence>
<dbReference type="SUPFAM" id="SSF88713">
    <property type="entry name" value="Glycoside hydrolase/deacetylase"/>
    <property type="match status" value="1"/>
</dbReference>
<dbReference type="RefSeq" id="WP_079046212.1">
    <property type="nucleotide sequence ID" value="NZ_CP171739.1"/>
</dbReference>
<gene>
    <name evidence="4" type="ORF">LI90_860</name>
</gene>
<evidence type="ECO:0000256" key="1">
    <source>
        <dbReference type="SAM" id="MobiDB-lite"/>
    </source>
</evidence>
<evidence type="ECO:0000256" key="2">
    <source>
        <dbReference type="SAM" id="SignalP"/>
    </source>
</evidence>
<dbReference type="Proteomes" id="UP000070188">
    <property type="component" value="Unassembled WGS sequence"/>
</dbReference>
<dbReference type="EMBL" id="LAXD01000001">
    <property type="protein sequence ID" value="KWW99226.1"/>
    <property type="molecule type" value="Genomic_DNA"/>
</dbReference>
<dbReference type="GO" id="GO:0005975">
    <property type="term" value="P:carbohydrate metabolic process"/>
    <property type="evidence" value="ECO:0007669"/>
    <property type="project" value="InterPro"/>
</dbReference>
<evidence type="ECO:0000313" key="5">
    <source>
        <dbReference type="Proteomes" id="UP000070188"/>
    </source>
</evidence>
<feature type="signal peptide" evidence="2">
    <location>
        <begin position="1"/>
        <end position="21"/>
    </location>
</feature>
<comment type="caution">
    <text evidence="4">The sequence shown here is derived from an EMBL/GenBank/DDBJ whole genome shotgun (WGS) entry which is preliminary data.</text>
</comment>
<dbReference type="CDD" id="cd10917">
    <property type="entry name" value="CE4_NodB_like_6s_7s"/>
    <property type="match status" value="1"/>
</dbReference>
<dbReference type="PANTHER" id="PTHR10587">
    <property type="entry name" value="GLYCOSYL TRANSFERASE-RELATED"/>
    <property type="match status" value="1"/>
</dbReference>
<evidence type="ECO:0000313" key="4">
    <source>
        <dbReference type="EMBL" id="KWW99226.1"/>
    </source>
</evidence>
<proteinExistence type="predicted"/>
<dbReference type="Gene3D" id="3.20.20.370">
    <property type="entry name" value="Glycoside hydrolase/deacetylase"/>
    <property type="match status" value="1"/>
</dbReference>
<protein>
    <submittedName>
        <fullName evidence="4">Peptidoglycan N-acetylglucosamine deacetylase</fullName>
    </submittedName>
</protein>
<dbReference type="PATRIC" id="fig|1469144.10.peg.975"/>
<feature type="domain" description="NodB homology" evidence="3">
    <location>
        <begin position="56"/>
        <end position="233"/>
    </location>
</feature>
<dbReference type="InterPro" id="IPR011330">
    <property type="entry name" value="Glyco_hydro/deAcase_b/a-brl"/>
</dbReference>
<feature type="chain" id="PRO_5039376565" evidence="2">
    <location>
        <begin position="22"/>
        <end position="237"/>
    </location>
</feature>
<evidence type="ECO:0000259" key="3">
    <source>
        <dbReference type="PROSITE" id="PS51677"/>
    </source>
</evidence>
<dbReference type="GO" id="GO:0016810">
    <property type="term" value="F:hydrolase activity, acting on carbon-nitrogen (but not peptide) bonds"/>
    <property type="evidence" value="ECO:0007669"/>
    <property type="project" value="InterPro"/>
</dbReference>
<keyword evidence="2" id="KW-0732">Signal</keyword>